<comment type="caution">
    <text evidence="1">The sequence shown here is derived from an EMBL/GenBank/DDBJ whole genome shotgun (WGS) entry which is preliminary data.</text>
</comment>
<reference evidence="1" key="1">
    <citation type="submission" date="2022-04" db="EMBL/GenBank/DDBJ databases">
        <title>Genome of the entomopathogenic fungus Entomophthora muscae.</title>
        <authorList>
            <person name="Elya C."/>
            <person name="Lovett B.R."/>
            <person name="Lee E."/>
            <person name="Macias A.M."/>
            <person name="Hajek A.E."/>
            <person name="De Bivort B.L."/>
            <person name="Kasson M.T."/>
            <person name="De Fine Licht H.H."/>
            <person name="Stajich J.E."/>
        </authorList>
    </citation>
    <scope>NUCLEOTIDE SEQUENCE</scope>
    <source>
        <strain evidence="1">Berkeley</strain>
    </source>
</reference>
<proteinExistence type="predicted"/>
<evidence type="ECO:0000313" key="1">
    <source>
        <dbReference type="EMBL" id="KAJ9069517.1"/>
    </source>
</evidence>
<organism evidence="1 2">
    <name type="scientific">Entomophthora muscae</name>
    <dbReference type="NCBI Taxonomy" id="34485"/>
    <lineage>
        <taxon>Eukaryota</taxon>
        <taxon>Fungi</taxon>
        <taxon>Fungi incertae sedis</taxon>
        <taxon>Zoopagomycota</taxon>
        <taxon>Entomophthoromycotina</taxon>
        <taxon>Entomophthoromycetes</taxon>
        <taxon>Entomophthorales</taxon>
        <taxon>Entomophthoraceae</taxon>
        <taxon>Entomophthora</taxon>
    </lineage>
</organism>
<evidence type="ECO:0000313" key="2">
    <source>
        <dbReference type="Proteomes" id="UP001165960"/>
    </source>
</evidence>
<dbReference type="EMBL" id="QTSX02003626">
    <property type="protein sequence ID" value="KAJ9069517.1"/>
    <property type="molecule type" value="Genomic_DNA"/>
</dbReference>
<sequence>MEFVRNGKLMSVESIVPKSRCDQCRISHVKCDRRVPACQRCLKLGKYCTRERRTHFGKISQCLSREGWILHQRKVIATWTQVIDMCLLPPISRLRLQGYLLPLEFVLPKPTESREILMLSSCITKASSHSSEASKPLHVVYTEIKDILDMSIKVFFHLFNPFFPLFSEEGFYCRPRSNTLKKLVIQIGLERMPQTDLVRTAIFTNNLTLQDLTHLPNTLDSLQCLLLAQFGARLSWVDKIRYRTFLIINRLAALLGLHQTLVTSQQWLERTLALHLISVGAYSLSVGQSIVWDSPIWLKVSGVHMNPNFLSSVANHFPTINDKIHFITSQAIYHSFTIVLDANRDCTLASKKKINAARFTKCLNIYFKQLHENLMWGWHNLSKLANIPCLQAALLRQSRLALALRYNNDFIELSKLSSYIPSNPLTRVSPTPLTPMINAFSQKGLSTAIHTIRLALTVTPSPFGMDFIQIIIPPIAYIIAYIKPFKEAVGHDGQLVKALAQARMIITRGTNPSHPNVKAKPYLDLIDYLLERHHISFFTPKSLHFKSTTQSQDTKRPRLNEL</sequence>
<name>A0ACC2T4M4_9FUNG</name>
<keyword evidence="2" id="KW-1185">Reference proteome</keyword>
<dbReference type="Proteomes" id="UP001165960">
    <property type="component" value="Unassembled WGS sequence"/>
</dbReference>
<accession>A0ACC2T4M4</accession>
<gene>
    <name evidence="1" type="ORF">DSO57_1017838</name>
</gene>
<protein>
    <submittedName>
        <fullName evidence="1">Uncharacterized protein</fullName>
    </submittedName>
</protein>